<feature type="compositionally biased region" description="Basic and acidic residues" evidence="1">
    <location>
        <begin position="127"/>
        <end position="169"/>
    </location>
</feature>
<dbReference type="Gene3D" id="3.40.50.12580">
    <property type="match status" value="1"/>
</dbReference>
<sequence length="621" mass="66300">MSEGRTGWLRVPVGHGSTGWATRGNCRKVLLIVHNVTSATRLLDVLPLFRDDLRIQLLATCTGSSPFQAGVSELLARVGVPVLPWDQALHTPVDLALAASFGGEIHAIQGELTIISHGVGYNKRLRLTGDRRPETGDRRPETGDRRPETGDRRPETGDRRPETGDRRPETGPVFGLSSEWLLAADGTPVADVLVLSHPEQIERLRNACPEAVPTAVLGGDPCFDRMLAARPYRERFRRALGVKRGQRLMLLNSTWNPESLFGDGGGADVLPLLLPKLTAELAADEHRIAAVLHPNIWHGHGPGQIRSWLDRAQRGGLTLVDPLEGWQQALLAADVVLGDFGSVSYYAAALGTPVLLGAASLAGLAADSPVADFVREAPRLDPYAPLRPQLDALLATHQPMGGPAEFTTSAPGGAAARLRRIFYDVMGIPEPMAPALLDPLPLPSYDPPVRTSPLRVLTSVVGATEVSVTRYADPRHEPQAPGEAHTAVHEDTLDPGLLSVADVIFRYGSPHDPRLGPPEYWTAEVLERHPGCALAAYVTAADSCVVRTRDGALLRLTGDPRAADPAAYASALHAWLALGKDPADLADGLTVWTGQTAHQVSVTQAGPGPLTHSDHAGPEGG</sequence>
<accession>A0A5P8KGH4</accession>
<organism evidence="2 3">
    <name type="scientific">Streptomyces phaeolivaceus</name>
    <dbReference type="NCBI Taxonomy" id="2653200"/>
    <lineage>
        <taxon>Bacteria</taxon>
        <taxon>Bacillati</taxon>
        <taxon>Actinomycetota</taxon>
        <taxon>Actinomycetes</taxon>
        <taxon>Kitasatosporales</taxon>
        <taxon>Streptomycetaceae</taxon>
        <taxon>Streptomyces</taxon>
    </lineage>
</organism>
<dbReference type="EMBL" id="CP045096">
    <property type="protein sequence ID" value="QFR02101.1"/>
    <property type="molecule type" value="Genomic_DNA"/>
</dbReference>
<reference evidence="2 3" key="1">
    <citation type="submission" date="2019-10" db="EMBL/GenBank/DDBJ databases">
        <title>Streptomyces sp. strain GY16 isolated from leaves of Broussonetia papyrifera.</title>
        <authorList>
            <person name="Mo P."/>
        </authorList>
    </citation>
    <scope>NUCLEOTIDE SEQUENCE [LARGE SCALE GENOMIC DNA]</scope>
    <source>
        <strain evidence="2 3">GY16</strain>
    </source>
</reference>
<dbReference type="SUPFAM" id="SSF53756">
    <property type="entry name" value="UDP-Glycosyltransferase/glycogen phosphorylase"/>
    <property type="match status" value="1"/>
</dbReference>
<dbReference type="Proteomes" id="UP000327294">
    <property type="component" value="Chromosome"/>
</dbReference>
<evidence type="ECO:0000313" key="3">
    <source>
        <dbReference type="Proteomes" id="UP000327294"/>
    </source>
</evidence>
<feature type="compositionally biased region" description="Basic and acidic residues" evidence="1">
    <location>
        <begin position="612"/>
        <end position="621"/>
    </location>
</feature>
<feature type="region of interest" description="Disordered" evidence="1">
    <location>
        <begin position="602"/>
        <end position="621"/>
    </location>
</feature>
<dbReference type="InterPro" id="IPR043148">
    <property type="entry name" value="TagF_C"/>
</dbReference>
<evidence type="ECO:0000313" key="2">
    <source>
        <dbReference type="EMBL" id="QFR02101.1"/>
    </source>
</evidence>
<name>A0A5P8KGH4_9ACTN</name>
<protein>
    <submittedName>
        <fullName evidence="2">Uncharacterized protein</fullName>
    </submittedName>
</protein>
<dbReference type="RefSeq" id="WP_152173421.1">
    <property type="nucleotide sequence ID" value="NZ_CP045096.1"/>
</dbReference>
<proteinExistence type="predicted"/>
<gene>
    <name evidence="2" type="ORF">F9278_44775</name>
</gene>
<dbReference type="AlphaFoldDB" id="A0A5P8KGH4"/>
<keyword evidence="3" id="KW-1185">Reference proteome</keyword>
<dbReference type="KEGG" id="sphv:F9278_44775"/>
<evidence type="ECO:0000256" key="1">
    <source>
        <dbReference type="SAM" id="MobiDB-lite"/>
    </source>
</evidence>
<feature type="region of interest" description="Disordered" evidence="1">
    <location>
        <begin position="126"/>
        <end position="173"/>
    </location>
</feature>